<keyword evidence="2" id="KW-1185">Reference proteome</keyword>
<sequence length="339" mass="39580">MKKNVLFIYGENVARMNYIKLIAKRRDREHFYMTIDDLNFTTDKVQDLESGNETSSFRIMRNFSSFIDRGLDVGPISFAINHLCGRLNNYVLGQGDRLIRDSLQYIYMSWVSFLNKNKDKLSFHESIKRKLSKYDIKREDLNIRFINKNTTLDDISEKFEIGNVEKSIIDHVFSEFNESDQKGINDLVKIEEGFENKNSTLNCANYIVLSAFCFAISRKLCKLGLEWVAEESRNPNSPIKGFYFIEDYFIDELDSNNQVKKCHHKLTDENTSHRPWNTESSFAKGRCVGPITASEFRYLKKVIEPQHKIHTHLTKKDACLDIGDEVFSYLCNVNHNITR</sequence>
<dbReference type="RefSeq" id="WP_086112130.1">
    <property type="nucleotide sequence ID" value="NZ_CAWNHF010000189.1"/>
</dbReference>
<reference evidence="1 2" key="1">
    <citation type="submission" date="2017-01" db="EMBL/GenBank/DDBJ databases">
        <title>Deconstructing symbiosis and pathogenesis requirements using a combined genomic-metabolomic approach.</title>
        <authorList>
            <person name="Tobias N.J."/>
            <person name="Wolff H."/>
            <person name="Djahanschiri B."/>
            <person name="Ebersberger I."/>
            <person name="Bode H.B."/>
        </authorList>
    </citation>
    <scope>NUCLEOTIDE SEQUENCE [LARGE SCALE GENOMIC DNA]</scope>
    <source>
        <strain evidence="1 2">DSM 4764</strain>
    </source>
</reference>
<dbReference type="EMBL" id="MUBK01000008">
    <property type="protein sequence ID" value="OTA20542.1"/>
    <property type="molecule type" value="Genomic_DNA"/>
</dbReference>
<dbReference type="Proteomes" id="UP000194204">
    <property type="component" value="Unassembled WGS sequence"/>
</dbReference>
<accession>A0A1Y2SQZ2</accession>
<organism evidence="1 2">
    <name type="scientific">Xenorhabdus beddingii</name>
    <dbReference type="NCBI Taxonomy" id="40578"/>
    <lineage>
        <taxon>Bacteria</taxon>
        <taxon>Pseudomonadati</taxon>
        <taxon>Pseudomonadota</taxon>
        <taxon>Gammaproteobacteria</taxon>
        <taxon>Enterobacterales</taxon>
        <taxon>Morganellaceae</taxon>
        <taxon>Xenorhabdus</taxon>
    </lineage>
</organism>
<evidence type="ECO:0000313" key="1">
    <source>
        <dbReference type="EMBL" id="OTA20542.1"/>
    </source>
</evidence>
<dbReference type="AlphaFoldDB" id="A0A1Y2SQZ2"/>
<evidence type="ECO:0000313" key="2">
    <source>
        <dbReference type="Proteomes" id="UP000194204"/>
    </source>
</evidence>
<dbReference type="OrthoDB" id="6443781at2"/>
<protein>
    <submittedName>
        <fullName evidence="1">Uncharacterized protein</fullName>
    </submittedName>
</protein>
<proteinExistence type="predicted"/>
<gene>
    <name evidence="1" type="ORF">Xbed_01346</name>
</gene>
<comment type="caution">
    <text evidence="1">The sequence shown here is derived from an EMBL/GenBank/DDBJ whole genome shotgun (WGS) entry which is preliminary data.</text>
</comment>
<name>A0A1Y2SQZ2_9GAMM</name>